<dbReference type="Proteomes" id="UP001207468">
    <property type="component" value="Unassembled WGS sequence"/>
</dbReference>
<sequence>MEGKRNFSDLSVSCPAKWFNSSCGLERLHMFVVLKTKDVPKDQAEGGIHPFRGVCNACFFGQALVASAFDISPGLLECPLDIKSRNQPYDLTRAFPGALQNQGHVQKKLDPFGRSTVRDGDVFTRFSTLVRSNPGILNDSARAQDIIIPSLLRRYPAYLHALMDRHAIAIVGVKLALPEFVASQSGARDLVFTAWNMLDRDLDESSTSMSIS</sequence>
<keyword evidence="2" id="KW-1185">Reference proteome</keyword>
<proteinExistence type="predicted"/>
<dbReference type="EMBL" id="JAGFNK010000304">
    <property type="protein sequence ID" value="KAI9453434.1"/>
    <property type="molecule type" value="Genomic_DNA"/>
</dbReference>
<protein>
    <submittedName>
        <fullName evidence="1">Uncharacterized protein</fullName>
    </submittedName>
</protein>
<name>A0ACC0TYH1_9AGAM</name>
<organism evidence="1 2">
    <name type="scientific">Russula earlei</name>
    <dbReference type="NCBI Taxonomy" id="71964"/>
    <lineage>
        <taxon>Eukaryota</taxon>
        <taxon>Fungi</taxon>
        <taxon>Dikarya</taxon>
        <taxon>Basidiomycota</taxon>
        <taxon>Agaricomycotina</taxon>
        <taxon>Agaricomycetes</taxon>
        <taxon>Russulales</taxon>
        <taxon>Russulaceae</taxon>
        <taxon>Russula</taxon>
    </lineage>
</organism>
<evidence type="ECO:0000313" key="1">
    <source>
        <dbReference type="EMBL" id="KAI9453434.1"/>
    </source>
</evidence>
<accession>A0ACC0TYH1</accession>
<reference evidence="1" key="1">
    <citation type="submission" date="2021-03" db="EMBL/GenBank/DDBJ databases">
        <title>Evolutionary priming and transition to the ectomycorrhizal habit in an iconic lineage of mushroom-forming fungi: is preadaptation a requirement?</title>
        <authorList>
            <consortium name="DOE Joint Genome Institute"/>
            <person name="Looney B.P."/>
            <person name="Miyauchi S."/>
            <person name="Morin E."/>
            <person name="Drula E."/>
            <person name="Courty P.E."/>
            <person name="Chicoki N."/>
            <person name="Fauchery L."/>
            <person name="Kohler A."/>
            <person name="Kuo A."/>
            <person name="LaButti K."/>
            <person name="Pangilinan J."/>
            <person name="Lipzen A."/>
            <person name="Riley R."/>
            <person name="Andreopoulos W."/>
            <person name="He G."/>
            <person name="Johnson J."/>
            <person name="Barry K.W."/>
            <person name="Grigoriev I.V."/>
            <person name="Nagy L."/>
            <person name="Hibbett D."/>
            <person name="Henrissat B."/>
            <person name="Matheny P.B."/>
            <person name="Labbe J."/>
            <person name="Martin A.F."/>
        </authorList>
    </citation>
    <scope>NUCLEOTIDE SEQUENCE</scope>
    <source>
        <strain evidence="1">BPL698</strain>
    </source>
</reference>
<gene>
    <name evidence="1" type="ORF">F5148DRAFT_1151971</name>
</gene>
<comment type="caution">
    <text evidence="1">The sequence shown here is derived from an EMBL/GenBank/DDBJ whole genome shotgun (WGS) entry which is preliminary data.</text>
</comment>
<evidence type="ECO:0000313" key="2">
    <source>
        <dbReference type="Proteomes" id="UP001207468"/>
    </source>
</evidence>